<evidence type="ECO:0000313" key="2">
    <source>
        <dbReference type="EMBL" id="MCV7172354.1"/>
    </source>
</evidence>
<proteinExistence type="predicted"/>
<dbReference type="GO" id="GO:0004197">
    <property type="term" value="F:cysteine-type endopeptidase activity"/>
    <property type="evidence" value="ECO:0007669"/>
    <property type="project" value="InterPro"/>
</dbReference>
<accession>A0A9X2YSD2</accession>
<dbReference type="Proteomes" id="UP001140293">
    <property type="component" value="Unassembled WGS sequence"/>
</dbReference>
<dbReference type="Pfam" id="PF00656">
    <property type="entry name" value="Peptidase_C14"/>
    <property type="match status" value="1"/>
</dbReference>
<keyword evidence="3" id="KW-1185">Reference proteome</keyword>
<reference evidence="2" key="2">
    <citation type="journal article" date="2022" name="BMC Genomics">
        <title>Comparative genome analysis of mycobacteria focusing on tRNA and non-coding RNA.</title>
        <authorList>
            <person name="Behra P.R.K."/>
            <person name="Pettersson B.M.F."/>
            <person name="Ramesh M."/>
            <person name="Das S."/>
            <person name="Dasgupta S."/>
            <person name="Kirsebom L.A."/>
        </authorList>
    </citation>
    <scope>NUCLEOTIDE SEQUENCE</scope>
    <source>
        <strain evidence="2">DSM 44615</strain>
    </source>
</reference>
<evidence type="ECO:0000313" key="3">
    <source>
        <dbReference type="Proteomes" id="UP001140293"/>
    </source>
</evidence>
<sequence>MRDLAVVVGISRYPQLAADGAAPDLDGPHNDALAVKNWLVDPDGGGLAEDDVRLIRSADPVDTHDPQPAAAQVERALKWVEEQTRDTSGRRLYLYFSGHGFAPRLEEGALFTANASQMSPEHVFAHGWMQWFRTAQRFREVVLWMDCCMNFSQSIPVNDVQLRTRIGTGSAVPAFLGLAAQTKSALEHRMDDGQVHGVFTWTLLCGLQGGAADERGRVTGYSLRNFLLTVMPEFLPDSARNSTAVDLYPFVRADDGLVFHRLPARLKYPVQLSFPAGTDGKSLQIWTGRPLVVAETATVRNGAWSGQLLRGLYVAEVAESGLRHGFQVSGAGPVRKTVSDAGPPVEPSDGTELFSLDVVADNPSAAISVMDNRFERVFDGTGEVHEVDSPGVYKVRVEFGRDITMVCDQVVLLDRHGVPGRVASPQLPSAAPIPGTAATVGTHEAPFAAAAEGRNRHTPFVHGSSGISLLARHWTDPGQSPIAVPHPMAGLELVDAAGSSLGDLVAESELDGQPGVDAVAVWERPLEPGMYYLRQCRADGRRHEGCLVVSPGWITQVAVKRAAHETPSADHPDGLAGVALFMRRHGTPRSADEDAAVEGARLALALNRNILAEGHGGQLVDMLVTNVTSPIAGIIGGHLLLLAMRPAAAPNHAQQKQFDTLVLRLRELVGGGHPDVEALSLKCTDAALRATGTFAAPPMLRYGWQLITEASYEQPELISAALWERVHATVALRAYLTWAIDGQTQQAHADQLTAWMGEFTAARPAPAAGNGHLGAMAARLSRVPLTESLPSAARDAARRLQVPAVAAEALWRNARQTATAGHATTG</sequence>
<reference evidence="2" key="1">
    <citation type="submission" date="2020-07" db="EMBL/GenBank/DDBJ databases">
        <authorList>
            <person name="Pettersson B.M.F."/>
            <person name="Behra P.R.K."/>
            <person name="Ramesh M."/>
            <person name="Das S."/>
            <person name="Dasgupta S."/>
            <person name="Kirsebom L.A."/>
        </authorList>
    </citation>
    <scope>NUCLEOTIDE SEQUENCE</scope>
    <source>
        <strain evidence="2">DSM 44615</strain>
    </source>
</reference>
<dbReference type="GO" id="GO:0006508">
    <property type="term" value="P:proteolysis"/>
    <property type="evidence" value="ECO:0007669"/>
    <property type="project" value="InterPro"/>
</dbReference>
<dbReference type="AlphaFoldDB" id="A0A9X2YSD2"/>
<organism evidence="2 3">
    <name type="scientific">[Mycobacterium] manitobense</name>
    <dbReference type="NCBI Taxonomy" id="190147"/>
    <lineage>
        <taxon>Bacteria</taxon>
        <taxon>Bacillati</taxon>
        <taxon>Actinomycetota</taxon>
        <taxon>Actinomycetes</taxon>
        <taxon>Mycobacteriales</taxon>
        <taxon>Mycobacteriaceae</taxon>
        <taxon>Mycolicibacterium</taxon>
    </lineage>
</organism>
<name>A0A9X2YSD2_9MYCO</name>
<feature type="domain" description="Peptidase C14 caspase" evidence="1">
    <location>
        <begin position="3"/>
        <end position="209"/>
    </location>
</feature>
<protein>
    <submittedName>
        <fullName evidence="2">Caspase family protein</fullName>
    </submittedName>
</protein>
<dbReference type="Gene3D" id="3.40.50.1460">
    <property type="match status" value="1"/>
</dbReference>
<dbReference type="RefSeq" id="WP_264014529.1">
    <property type="nucleotide sequence ID" value="NZ_JACKSJ010000182.1"/>
</dbReference>
<evidence type="ECO:0000259" key="1">
    <source>
        <dbReference type="Pfam" id="PF00656"/>
    </source>
</evidence>
<dbReference type="InterPro" id="IPR011600">
    <property type="entry name" value="Pept_C14_caspase"/>
</dbReference>
<comment type="caution">
    <text evidence="2">The sequence shown here is derived from an EMBL/GenBank/DDBJ whole genome shotgun (WGS) entry which is preliminary data.</text>
</comment>
<gene>
    <name evidence="2" type="ORF">H7I41_20775</name>
</gene>
<dbReference type="EMBL" id="JACKSJ010000182">
    <property type="protein sequence ID" value="MCV7172354.1"/>
    <property type="molecule type" value="Genomic_DNA"/>
</dbReference>